<protein>
    <submittedName>
        <fullName evidence="3">Putative methyltransferase</fullName>
    </submittedName>
</protein>
<organism evidence="3 4">
    <name type="scientific">Lachnellula suecica</name>
    <dbReference type="NCBI Taxonomy" id="602035"/>
    <lineage>
        <taxon>Eukaryota</taxon>
        <taxon>Fungi</taxon>
        <taxon>Dikarya</taxon>
        <taxon>Ascomycota</taxon>
        <taxon>Pezizomycotina</taxon>
        <taxon>Leotiomycetes</taxon>
        <taxon>Helotiales</taxon>
        <taxon>Lachnaceae</taxon>
        <taxon>Lachnellula</taxon>
    </lineage>
</organism>
<sequence>MASTTPKVNDPTFRSYSADQAKVYASHRAGYNAAIYKVIFDHHTAAGGHYDLVLDCGCGPGNATRELALKFDQAIGVDAGSSMIERARAIGGKTKSGADIKFELATGETFSKLEGLEPGSVDMLTVASMDFLIFVFTILYDILAVHWFEMDKFYAEAAKVLKPGGTLALWTRGKCAPTQRVQLAKFVQYPGFHVCFALALLIHLLTISDPDETNSKKLKEIVNHFEYQVIRAFEEPGNRLSRDLYDKLPLPWNVSPPVSEFSKANFVKHDYDRDGVLSNGKSFFGGEQATKLGDMEKALATSSMVTRWKEANPDLAGTEKDCVKVVINQLREALGGKDECLLGPATTILLFNKSA</sequence>
<dbReference type="InterPro" id="IPR051052">
    <property type="entry name" value="Diverse_substrate_MTase"/>
</dbReference>
<dbReference type="GO" id="GO:0008168">
    <property type="term" value="F:methyltransferase activity"/>
    <property type="evidence" value="ECO:0007669"/>
    <property type="project" value="UniProtKB-KW"/>
</dbReference>
<keyword evidence="1" id="KW-0472">Membrane</keyword>
<dbReference type="AlphaFoldDB" id="A0A8T9C2H0"/>
<evidence type="ECO:0000259" key="2">
    <source>
        <dbReference type="Pfam" id="PF13649"/>
    </source>
</evidence>
<proteinExistence type="predicted"/>
<evidence type="ECO:0000313" key="3">
    <source>
        <dbReference type="EMBL" id="TVY73140.1"/>
    </source>
</evidence>
<accession>A0A8T9C2H0</accession>
<dbReference type="SUPFAM" id="SSF53335">
    <property type="entry name" value="S-adenosyl-L-methionine-dependent methyltransferases"/>
    <property type="match status" value="1"/>
</dbReference>
<feature type="transmembrane region" description="Helical" evidence="1">
    <location>
        <begin position="186"/>
        <end position="207"/>
    </location>
</feature>
<keyword evidence="3" id="KW-0489">Methyltransferase</keyword>
<name>A0A8T9C2H0_9HELO</name>
<feature type="domain" description="Methyltransferase" evidence="2">
    <location>
        <begin position="53"/>
        <end position="165"/>
    </location>
</feature>
<dbReference type="GO" id="GO:0032259">
    <property type="term" value="P:methylation"/>
    <property type="evidence" value="ECO:0007669"/>
    <property type="project" value="UniProtKB-KW"/>
</dbReference>
<dbReference type="EMBL" id="QGMK01001174">
    <property type="protein sequence ID" value="TVY73140.1"/>
    <property type="molecule type" value="Genomic_DNA"/>
</dbReference>
<dbReference type="PANTHER" id="PTHR44942">
    <property type="entry name" value="METHYLTRANSF_11 DOMAIN-CONTAINING PROTEIN"/>
    <property type="match status" value="1"/>
</dbReference>
<dbReference type="PANTHER" id="PTHR44942:SF10">
    <property type="entry name" value="METHYLTRANSFERASE TYPE 11 DOMAIN-CONTAINING PROTEIN"/>
    <property type="match status" value="1"/>
</dbReference>
<dbReference type="Proteomes" id="UP000469558">
    <property type="component" value="Unassembled WGS sequence"/>
</dbReference>
<dbReference type="InterPro" id="IPR041698">
    <property type="entry name" value="Methyltransf_25"/>
</dbReference>
<dbReference type="OrthoDB" id="10027013at2759"/>
<gene>
    <name evidence="3" type="ORF">LSUE1_G008118</name>
</gene>
<keyword evidence="1" id="KW-0812">Transmembrane</keyword>
<keyword evidence="1" id="KW-1133">Transmembrane helix</keyword>
<evidence type="ECO:0000313" key="4">
    <source>
        <dbReference type="Proteomes" id="UP000469558"/>
    </source>
</evidence>
<dbReference type="Gene3D" id="3.40.50.150">
    <property type="entry name" value="Vaccinia Virus protein VP39"/>
    <property type="match status" value="1"/>
</dbReference>
<dbReference type="CDD" id="cd02440">
    <property type="entry name" value="AdoMet_MTases"/>
    <property type="match status" value="1"/>
</dbReference>
<evidence type="ECO:0000256" key="1">
    <source>
        <dbReference type="SAM" id="Phobius"/>
    </source>
</evidence>
<comment type="caution">
    <text evidence="3">The sequence shown here is derived from an EMBL/GenBank/DDBJ whole genome shotgun (WGS) entry which is preliminary data.</text>
</comment>
<keyword evidence="4" id="KW-1185">Reference proteome</keyword>
<dbReference type="Pfam" id="PF13649">
    <property type="entry name" value="Methyltransf_25"/>
    <property type="match status" value="1"/>
</dbReference>
<feature type="transmembrane region" description="Helical" evidence="1">
    <location>
        <begin position="131"/>
        <end position="148"/>
    </location>
</feature>
<dbReference type="InterPro" id="IPR029063">
    <property type="entry name" value="SAM-dependent_MTases_sf"/>
</dbReference>
<keyword evidence="3" id="KW-0808">Transferase</keyword>
<reference evidence="3 4" key="1">
    <citation type="submission" date="2018-05" db="EMBL/GenBank/DDBJ databases">
        <title>Genome sequencing and assembly of the regulated plant pathogen Lachnellula willkommii and related sister species for the development of diagnostic species identification markers.</title>
        <authorList>
            <person name="Giroux E."/>
            <person name="Bilodeau G."/>
        </authorList>
    </citation>
    <scope>NUCLEOTIDE SEQUENCE [LARGE SCALE GENOMIC DNA]</scope>
    <source>
        <strain evidence="3 4">CBS 268.59</strain>
    </source>
</reference>